<organism evidence="2 3">
    <name type="scientific">Frigoriglobus tundricola</name>
    <dbReference type="NCBI Taxonomy" id="2774151"/>
    <lineage>
        <taxon>Bacteria</taxon>
        <taxon>Pseudomonadati</taxon>
        <taxon>Planctomycetota</taxon>
        <taxon>Planctomycetia</taxon>
        <taxon>Gemmatales</taxon>
        <taxon>Gemmataceae</taxon>
        <taxon>Frigoriglobus</taxon>
    </lineage>
</organism>
<evidence type="ECO:0000313" key="3">
    <source>
        <dbReference type="Proteomes" id="UP000503447"/>
    </source>
</evidence>
<dbReference type="InterPro" id="IPR011990">
    <property type="entry name" value="TPR-like_helical_dom_sf"/>
</dbReference>
<dbReference type="Proteomes" id="UP000503447">
    <property type="component" value="Chromosome"/>
</dbReference>
<protein>
    <recommendedName>
        <fullName evidence="4">Tetratricopeptide repeat protein</fullName>
    </recommendedName>
</protein>
<sequence>MGASTGPAPELVQSVAGNEYNLGVLLSDTGRADEALVAYRRSLALRRRLARDYPGRPEHRLDLAYTLGNMAACAIPADLAAAEAEYREAVGILSELAAAYPKASAVRAGLARNRLNLAIVLLDRGDGDGAAACCRENVRADPRDAGARRNWRGRSGCGSCSPGSRACSPAPRARRPRPRRASSPSCAGGRSSSGSGPPPGCTVRPSPPTRAGRGYGRRPPVRGRPRPPPAPPAGTGTTHPPLRKRGPLCAGSSGSGWAELALRQKEGDAPNAAERSSRPTRSRPG</sequence>
<dbReference type="Gene3D" id="1.25.40.10">
    <property type="entry name" value="Tetratricopeptide repeat domain"/>
    <property type="match status" value="2"/>
</dbReference>
<feature type="compositionally biased region" description="Low complexity" evidence="1">
    <location>
        <begin position="181"/>
        <end position="195"/>
    </location>
</feature>
<proteinExistence type="predicted"/>
<dbReference type="KEGG" id="ftj:FTUN_7915"/>
<dbReference type="AlphaFoldDB" id="A0A6M5Z1P4"/>
<feature type="compositionally biased region" description="Low complexity" evidence="1">
    <location>
        <begin position="153"/>
        <end position="171"/>
    </location>
</feature>
<dbReference type="EMBL" id="CP053452">
    <property type="protein sequence ID" value="QJX00290.1"/>
    <property type="molecule type" value="Genomic_DNA"/>
</dbReference>
<evidence type="ECO:0000256" key="1">
    <source>
        <dbReference type="SAM" id="MobiDB-lite"/>
    </source>
</evidence>
<dbReference type="SUPFAM" id="SSF48452">
    <property type="entry name" value="TPR-like"/>
    <property type="match status" value="1"/>
</dbReference>
<reference evidence="3" key="1">
    <citation type="submission" date="2020-05" db="EMBL/GenBank/DDBJ databases">
        <title>Frigoriglobus tundricola gen. nov., sp. nov., a psychrotolerant cellulolytic planctomycete of the family Gemmataceae with two divergent copies of 16S rRNA gene.</title>
        <authorList>
            <person name="Kulichevskaya I.S."/>
            <person name="Ivanova A.A."/>
            <person name="Naumoff D.G."/>
            <person name="Beletsky A.V."/>
            <person name="Rijpstra W.I.C."/>
            <person name="Sinninghe Damste J.S."/>
            <person name="Mardanov A.V."/>
            <person name="Ravin N.V."/>
            <person name="Dedysh S.N."/>
        </authorList>
    </citation>
    <scope>NUCLEOTIDE SEQUENCE [LARGE SCALE GENOMIC DNA]</scope>
    <source>
        <strain evidence="3">PL17</strain>
    </source>
</reference>
<keyword evidence="3" id="KW-1185">Reference proteome</keyword>
<accession>A0A6M5Z1P4</accession>
<feature type="compositionally biased region" description="Basic residues" evidence="1">
    <location>
        <begin position="215"/>
        <end position="225"/>
    </location>
</feature>
<feature type="region of interest" description="Disordered" evidence="1">
    <location>
        <begin position="143"/>
        <end position="285"/>
    </location>
</feature>
<feature type="compositionally biased region" description="Pro residues" evidence="1">
    <location>
        <begin position="196"/>
        <end position="208"/>
    </location>
</feature>
<name>A0A6M5Z1P4_9BACT</name>
<evidence type="ECO:0000313" key="2">
    <source>
        <dbReference type="EMBL" id="QJX00290.1"/>
    </source>
</evidence>
<evidence type="ECO:0008006" key="4">
    <source>
        <dbReference type="Google" id="ProtNLM"/>
    </source>
</evidence>
<gene>
    <name evidence="2" type="ORF">FTUN_7915</name>
</gene>